<dbReference type="Proteomes" id="UP000004525">
    <property type="component" value="Unassembled WGS sequence"/>
</dbReference>
<dbReference type="Pfam" id="PF13427">
    <property type="entry name" value="AadA_C"/>
    <property type="match status" value="1"/>
</dbReference>
<proteinExistence type="predicted"/>
<keyword evidence="2 4" id="KW-0046">Antibiotic resistance</keyword>
<dbReference type="AlphaFoldDB" id="C2K0W2"/>
<evidence type="ECO:0000256" key="3">
    <source>
        <dbReference type="ARBA" id="ARBA00047831"/>
    </source>
</evidence>
<dbReference type="CDD" id="cd05403">
    <property type="entry name" value="NT_KNTase_like"/>
    <property type="match status" value="1"/>
</dbReference>
<feature type="domain" description="Adenylyltransferase AadA C-terminal" evidence="6">
    <location>
        <begin position="163"/>
        <end position="264"/>
    </location>
</feature>
<gene>
    <name evidence="7" type="ORF">HMPREF0539_2797</name>
</gene>
<dbReference type="GO" id="GO:0005524">
    <property type="term" value="F:ATP binding"/>
    <property type="evidence" value="ECO:0007669"/>
    <property type="project" value="UniProtKB-KW"/>
</dbReference>
<keyword evidence="4" id="KW-0067">ATP-binding</keyword>
<organism evidence="7 8">
    <name type="scientific">Lacticaseibacillus rhamnosus (strain LMS2-1)</name>
    <dbReference type="NCBI Taxonomy" id="525361"/>
    <lineage>
        <taxon>Bacteria</taxon>
        <taxon>Bacillati</taxon>
        <taxon>Bacillota</taxon>
        <taxon>Bacilli</taxon>
        <taxon>Lactobacillales</taxon>
        <taxon>Lactobacillaceae</taxon>
        <taxon>Lacticaseibacillus</taxon>
    </lineage>
</organism>
<dbReference type="SUPFAM" id="SSF81301">
    <property type="entry name" value="Nucleotidyltransferase"/>
    <property type="match status" value="1"/>
</dbReference>
<dbReference type="InterPro" id="IPR002934">
    <property type="entry name" value="Polymerase_NTP_transf_dom"/>
</dbReference>
<name>C2K0W2_LACRM</name>
<accession>C2K0W2</accession>
<dbReference type="Pfam" id="PF01909">
    <property type="entry name" value="NTP_transf_2"/>
    <property type="match status" value="1"/>
</dbReference>
<evidence type="ECO:0000313" key="7">
    <source>
        <dbReference type="EMBL" id="EEN79138.1"/>
    </source>
</evidence>
<dbReference type="InterPro" id="IPR024172">
    <property type="entry name" value="AadA/Aad9"/>
</dbReference>
<keyword evidence="1 4" id="KW-0808">Transferase</keyword>
<dbReference type="GO" id="GO:0046677">
    <property type="term" value="P:response to antibiotic"/>
    <property type="evidence" value="ECO:0007669"/>
    <property type="project" value="UniProtKB-KW"/>
</dbReference>
<keyword evidence="4" id="KW-0547">Nucleotide-binding</keyword>
<evidence type="ECO:0000259" key="5">
    <source>
        <dbReference type="Pfam" id="PF01909"/>
    </source>
</evidence>
<keyword evidence="8" id="KW-1185">Reference proteome</keyword>
<evidence type="ECO:0000256" key="4">
    <source>
        <dbReference type="PIRNR" id="PIRNR000819"/>
    </source>
</evidence>
<dbReference type="InterPro" id="IPR025184">
    <property type="entry name" value="AadA_C"/>
</dbReference>
<dbReference type="GO" id="GO:0070566">
    <property type="term" value="F:adenylyltransferase activity"/>
    <property type="evidence" value="ECO:0007669"/>
    <property type="project" value="InterPro"/>
</dbReference>
<reference evidence="7" key="1">
    <citation type="submission" date="2009-01" db="EMBL/GenBank/DDBJ databases">
        <authorList>
            <person name="Qin X."/>
            <person name="Bachman B."/>
            <person name="Battles P."/>
            <person name="Bell A."/>
            <person name="Bess C."/>
            <person name="Bickham C."/>
            <person name="Chaboub L."/>
            <person name="Chen D."/>
            <person name="Coyle M."/>
            <person name="Deiros D.R."/>
            <person name="Dinh H."/>
            <person name="Forbes L."/>
            <person name="Fowler G."/>
            <person name="Francisco L."/>
            <person name="Fu Q."/>
            <person name="Gubbala S."/>
            <person name="Hale W."/>
            <person name="Han Y."/>
            <person name="Hemphill L."/>
            <person name="Highlander S.K."/>
            <person name="Hirani K."/>
            <person name="Hogues M."/>
            <person name="Jackson L."/>
            <person name="Jakkamsetti A."/>
            <person name="Javaid M."/>
            <person name="Jiang H."/>
            <person name="Korchina V."/>
            <person name="Kovar C."/>
            <person name="Lara F."/>
            <person name="Lee S."/>
            <person name="Mata R."/>
            <person name="Mathew T."/>
            <person name="Moen C."/>
            <person name="Morales K."/>
            <person name="Munidasa M."/>
            <person name="Nazareth L."/>
            <person name="Ngo R."/>
            <person name="Nguyen L."/>
            <person name="Okwuonu G."/>
            <person name="Ongeri F."/>
            <person name="Patil S."/>
            <person name="Petrosino J."/>
            <person name="Pham C."/>
            <person name="Pham P."/>
            <person name="Pu L.-L."/>
            <person name="Puazo M."/>
            <person name="Raj R."/>
            <person name="Reid J."/>
            <person name="Rouhana J."/>
            <person name="Saada N."/>
            <person name="Shang Y."/>
            <person name="Simmons D."/>
            <person name="Thornton R."/>
            <person name="Warren J."/>
            <person name="Weissenberger G."/>
            <person name="Zhang J."/>
            <person name="Zhang L."/>
            <person name="Zhou C."/>
            <person name="Zhu D."/>
            <person name="Muzny D."/>
            <person name="Worley K."/>
            <person name="Gibbs R."/>
        </authorList>
    </citation>
    <scope>NUCLEOTIDE SEQUENCE [LARGE SCALE GENOMIC DNA]</scope>
    <source>
        <strain evidence="7">LMS2-1</strain>
    </source>
</reference>
<protein>
    <recommendedName>
        <fullName evidence="4">Spectinomycin 9-adenylyltransferase</fullName>
    </recommendedName>
</protein>
<dbReference type="PIRSF" id="PIRSF000819">
    <property type="entry name" value="Streptomycin_3-adenylyltransf"/>
    <property type="match status" value="1"/>
</dbReference>
<feature type="domain" description="Polymerase nucleotidyl transferase" evidence="5">
    <location>
        <begin position="38"/>
        <end position="78"/>
    </location>
</feature>
<comment type="catalytic activity">
    <reaction evidence="3 4">
        <text>spectinomycin + ATP = 9-O-adenylylspectinomycin + diphosphate</text>
        <dbReference type="Rhea" id="RHEA:63228"/>
        <dbReference type="ChEBI" id="CHEBI:30616"/>
        <dbReference type="ChEBI" id="CHEBI:33019"/>
        <dbReference type="ChEBI" id="CHEBI:146260"/>
        <dbReference type="ChEBI" id="CHEBI:146261"/>
    </reaction>
</comment>
<dbReference type="HOGENOM" id="CLU_071584_1_0_9"/>
<comment type="caution">
    <text evidence="7">The sequence shown here is derived from an EMBL/GenBank/DDBJ whole genome shotgun (WGS) entry which is preliminary data.</text>
</comment>
<keyword evidence="4" id="KW-0548">Nucleotidyltransferase</keyword>
<sequence length="268" mass="29893">MPKKLASPTEGEMSVDKTNQLLALLKTSYTSILTTNLVGIYLHGSYVMGCFNPAVSDLDFLVVINSPLSNKAKASIMHVTLEKLWPLSPAKGLEFHILLKQDLSTFSEPVPFDFHFSKMHYQEYLREPAKYINQMHGTDPDLTAHLMIVNQYGQVLTGEPIAEVFAPVPAQAYLKSILYDVGNADTTIINQPMYTILNLCRALAFKNERLVTSKSSGGEWALATLSPKWRPLIKLALNEYQSGSGRVSEYQATELKAFAGYMLKRLVN</sequence>
<evidence type="ECO:0000256" key="2">
    <source>
        <dbReference type="ARBA" id="ARBA00023251"/>
    </source>
</evidence>
<dbReference type="InterPro" id="IPR043519">
    <property type="entry name" value="NT_sf"/>
</dbReference>
<evidence type="ECO:0000259" key="6">
    <source>
        <dbReference type="Pfam" id="PF13427"/>
    </source>
</evidence>
<evidence type="ECO:0000313" key="8">
    <source>
        <dbReference type="Proteomes" id="UP000004525"/>
    </source>
</evidence>
<dbReference type="Gene3D" id="3.30.460.10">
    <property type="entry name" value="Beta Polymerase, domain 2"/>
    <property type="match status" value="1"/>
</dbReference>
<dbReference type="EMBL" id="ACIZ01000112">
    <property type="protein sequence ID" value="EEN79138.1"/>
    <property type="molecule type" value="Genomic_DNA"/>
</dbReference>
<evidence type="ECO:0000256" key="1">
    <source>
        <dbReference type="ARBA" id="ARBA00022679"/>
    </source>
</evidence>